<reference evidence="2" key="1">
    <citation type="submission" date="2021-02" db="EMBL/GenBank/DDBJ databases">
        <title>Thiocyanate and organic carbon inputs drive convergent selection for specific autotrophic Afipia and Thiobacillus strains within complex microbiomes.</title>
        <authorList>
            <person name="Huddy R.J."/>
            <person name="Sachdeva R."/>
            <person name="Kadzinga F."/>
            <person name="Kantor R.S."/>
            <person name="Harrison S.T.L."/>
            <person name="Banfield J.F."/>
        </authorList>
    </citation>
    <scope>NUCLEOTIDE SEQUENCE</scope>
    <source>
        <strain evidence="2">SCN18_10_11_15_R4_P_38_20</strain>
    </source>
</reference>
<dbReference type="Proteomes" id="UP000664414">
    <property type="component" value="Unassembled WGS sequence"/>
</dbReference>
<accession>A0A8J7TVI5</accession>
<dbReference type="AlphaFoldDB" id="A0A8J7TVI5"/>
<proteinExistence type="predicted"/>
<dbReference type="SUPFAM" id="SSF81901">
    <property type="entry name" value="HCP-like"/>
    <property type="match status" value="1"/>
</dbReference>
<dbReference type="EMBL" id="JAFKGL010000046">
    <property type="protein sequence ID" value="MBN9413766.1"/>
    <property type="molecule type" value="Genomic_DNA"/>
</dbReference>
<organism evidence="2 3">
    <name type="scientific">Candidatus Paracaedimonas acanthamoebae</name>
    <dbReference type="NCBI Taxonomy" id="244581"/>
    <lineage>
        <taxon>Bacteria</taxon>
        <taxon>Pseudomonadati</taxon>
        <taxon>Pseudomonadota</taxon>
        <taxon>Alphaproteobacteria</taxon>
        <taxon>Holosporales</taxon>
        <taxon>Caedimonadaceae</taxon>
        <taxon>Candidatus Paracaedimonas</taxon>
    </lineage>
</organism>
<protein>
    <recommendedName>
        <fullName evidence="4">Sel1 repeat family protein</fullName>
    </recommendedName>
</protein>
<evidence type="ECO:0000256" key="1">
    <source>
        <dbReference type="SAM" id="SignalP"/>
    </source>
</evidence>
<evidence type="ECO:0000313" key="2">
    <source>
        <dbReference type="EMBL" id="MBN9413766.1"/>
    </source>
</evidence>
<evidence type="ECO:0008006" key="4">
    <source>
        <dbReference type="Google" id="ProtNLM"/>
    </source>
</evidence>
<keyword evidence="1" id="KW-0732">Signal</keyword>
<feature type="chain" id="PRO_5035207929" description="Sel1 repeat family protein" evidence="1">
    <location>
        <begin position="23"/>
        <end position="207"/>
    </location>
</feature>
<evidence type="ECO:0000313" key="3">
    <source>
        <dbReference type="Proteomes" id="UP000664414"/>
    </source>
</evidence>
<name>A0A8J7TVI5_9PROT</name>
<feature type="signal peptide" evidence="1">
    <location>
        <begin position="1"/>
        <end position="22"/>
    </location>
</feature>
<comment type="caution">
    <text evidence="2">The sequence shown here is derived from an EMBL/GenBank/DDBJ whole genome shotgun (WGS) entry which is preliminary data.</text>
</comment>
<sequence>MKNLSILLLSILFLVSSPLLHATMLEEHRDSPIPSGFQAGVPAVAEDDFIGQLFLKRLQPSIGSVDISIQLFLNFKKLIAEDKLTAENEEFLKKILKDEDFVAISNHGWEAEHTEDTKLTFMCLRLAAIGNRMTDQDQLAHYYLGKKDYKSAARWYLTSALNGNSDILAVLYRIDDETSILQHLTSEGLPQAMDILEAYWNSQEAAD</sequence>
<gene>
    <name evidence="2" type="ORF">J0H12_07620</name>
</gene>